<comment type="caution">
    <text evidence="15">The sequence shown here is derived from an EMBL/GenBank/DDBJ whole genome shotgun (WGS) entry which is preliminary data.</text>
</comment>
<organism evidence="15 16">
    <name type="scientific">Scrofimicrobium canadense</name>
    <dbReference type="NCBI Taxonomy" id="2652290"/>
    <lineage>
        <taxon>Bacteria</taxon>
        <taxon>Bacillati</taxon>
        <taxon>Actinomycetota</taxon>
        <taxon>Actinomycetes</taxon>
        <taxon>Actinomycetales</taxon>
        <taxon>Actinomycetaceae</taxon>
        <taxon>Scrofimicrobium</taxon>
    </lineage>
</organism>
<feature type="transmembrane region" description="Helical" evidence="12">
    <location>
        <begin position="197"/>
        <end position="228"/>
    </location>
</feature>
<keyword evidence="3 12" id="KW-0813">Transport</keyword>
<evidence type="ECO:0000256" key="5">
    <source>
        <dbReference type="ARBA" id="ARBA00022538"/>
    </source>
</evidence>
<feature type="transmembrane region" description="Helical" evidence="12">
    <location>
        <begin position="165"/>
        <end position="185"/>
    </location>
</feature>
<reference evidence="15 16" key="1">
    <citation type="submission" date="2019-08" db="EMBL/GenBank/DDBJ databases">
        <title>In-depth cultivation of the pig gut microbiome towards novel bacterial diversity and tailored functional studies.</title>
        <authorList>
            <person name="Wylensek D."/>
            <person name="Hitch T.C.A."/>
            <person name="Clavel T."/>
        </authorList>
    </citation>
    <scope>NUCLEOTIDE SEQUENCE [LARGE SCALE GENOMIC DNA]</scope>
    <source>
        <strain evidence="15 16">WB03_NA08</strain>
    </source>
</reference>
<evidence type="ECO:0000259" key="14">
    <source>
        <dbReference type="Pfam" id="PF22776"/>
    </source>
</evidence>
<evidence type="ECO:0000313" key="16">
    <source>
        <dbReference type="Proteomes" id="UP000470875"/>
    </source>
</evidence>
<feature type="transmembrane region" description="Helical" evidence="12">
    <location>
        <begin position="135"/>
        <end position="153"/>
    </location>
</feature>
<sequence>MSIAALSIGALGVVFGDIGTSPLYAMKAVLIGHGDISANHTAVYGALSMITWCLIIIVAVAYVGLITKADNDGEGGILSLATYLLRRMKLPKKTAAFILVLAMVGASLFLGDSLITPAISVLSAAEGLSVINADFETFIVPVAIAVLVVLFLVQHRGTEKIGRIFGPIMAIWFLSMAAISLPWIVQNPGIIRAVNPIYAITFAVDSPFIAFLALGSTVLAVTGAEALYADLGHFGRKPIMLAWMLLIFPCLLLNYLGQGALILAKPGAVTSPFFNLAPSWARIPLVILATAATVIASQAVISGAFSVVRQAVRLSLLPRIRVVQTSPHHGGQIYLPVVNTILFAGVLLLVLFMGSSEALAAAYGIAITGTLLLEFTLFLIFARRVWDWGWIRISIMVAIVGGLELLLFAANVLKIFSGGWFPILISTVIVIAMYTWNRGAKIVFGKRREMEGPIEDFITRLTDCDVRRIPGIAVYPHGDCATAPLALRTSVDFSHSLHEHIVIVTVKNVGTPHVDEDDRVAVTNLGNSNQRIEHILYKVGFKDSQNVPKALELAMKHSSTAGMDLQQAWYVLSVFRLEPDEENTTKEWPHWQRALFRVMERSSANRTQVFHLPPAQTVVSGAEILI</sequence>
<evidence type="ECO:0000259" key="13">
    <source>
        <dbReference type="Pfam" id="PF02705"/>
    </source>
</evidence>
<keyword evidence="6 12" id="KW-0812">Transmembrane</keyword>
<evidence type="ECO:0000256" key="1">
    <source>
        <dbReference type="ARBA" id="ARBA00004141"/>
    </source>
</evidence>
<keyword evidence="8 12" id="KW-0630">Potassium</keyword>
<feature type="transmembrane region" description="Helical" evidence="12">
    <location>
        <begin position="42"/>
        <end position="65"/>
    </location>
</feature>
<accession>A0A6N7W6B5</accession>
<evidence type="ECO:0000256" key="2">
    <source>
        <dbReference type="ARBA" id="ARBA00007019"/>
    </source>
</evidence>
<keyword evidence="11 12" id="KW-0472">Membrane</keyword>
<dbReference type="GO" id="GO:0005886">
    <property type="term" value="C:plasma membrane"/>
    <property type="evidence" value="ECO:0007669"/>
    <property type="project" value="UniProtKB-SubCell"/>
</dbReference>
<dbReference type="EMBL" id="VULO01000010">
    <property type="protein sequence ID" value="MSS84931.1"/>
    <property type="molecule type" value="Genomic_DNA"/>
</dbReference>
<name>A0A6N7W6B5_9ACTO</name>
<dbReference type="PANTHER" id="PTHR30540">
    <property type="entry name" value="OSMOTIC STRESS POTASSIUM TRANSPORTER"/>
    <property type="match status" value="1"/>
</dbReference>
<evidence type="ECO:0000256" key="9">
    <source>
        <dbReference type="ARBA" id="ARBA00022989"/>
    </source>
</evidence>
<keyword evidence="5 12" id="KW-0633">Potassium transport</keyword>
<feature type="transmembrane region" description="Helical" evidence="12">
    <location>
        <begin position="240"/>
        <end position="263"/>
    </location>
</feature>
<dbReference type="RefSeq" id="WP_154545701.1">
    <property type="nucleotide sequence ID" value="NZ_VULO01000010.1"/>
</dbReference>
<comment type="subcellular location">
    <subcellularLocation>
        <location evidence="12">Cell membrane</location>
        <topology evidence="12">Multi-pass membrane protein</topology>
    </subcellularLocation>
    <subcellularLocation>
        <location evidence="1">Membrane</location>
        <topology evidence="1">Multi-pass membrane protein</topology>
    </subcellularLocation>
</comment>
<dbReference type="Pfam" id="PF02705">
    <property type="entry name" value="K_trans"/>
    <property type="match status" value="1"/>
</dbReference>
<comment type="catalytic activity">
    <reaction evidence="12">
        <text>K(+)(in) + H(+)(in) = K(+)(out) + H(+)(out)</text>
        <dbReference type="Rhea" id="RHEA:28490"/>
        <dbReference type="ChEBI" id="CHEBI:15378"/>
        <dbReference type="ChEBI" id="CHEBI:29103"/>
    </reaction>
</comment>
<evidence type="ECO:0000256" key="11">
    <source>
        <dbReference type="ARBA" id="ARBA00023136"/>
    </source>
</evidence>
<keyword evidence="9 12" id="KW-1133">Transmembrane helix</keyword>
<dbReference type="GO" id="GO:0015293">
    <property type="term" value="F:symporter activity"/>
    <property type="evidence" value="ECO:0007669"/>
    <property type="project" value="UniProtKB-UniRule"/>
</dbReference>
<feature type="domain" description="K+ potassium transporter integral membrane" evidence="13">
    <location>
        <begin position="7"/>
        <end position="459"/>
    </location>
</feature>
<feature type="transmembrane region" description="Helical" evidence="12">
    <location>
        <begin position="419"/>
        <end position="437"/>
    </location>
</feature>
<comment type="similarity">
    <text evidence="2 12">Belongs to the HAK/KUP transporter (TC 2.A.72) family.</text>
</comment>
<dbReference type="InterPro" id="IPR053951">
    <property type="entry name" value="K_trans_N"/>
</dbReference>
<evidence type="ECO:0000256" key="12">
    <source>
        <dbReference type="HAMAP-Rule" id="MF_01522"/>
    </source>
</evidence>
<gene>
    <name evidence="12" type="primary">kup</name>
    <name evidence="15" type="ORF">FYJ24_09175</name>
</gene>
<dbReference type="PANTHER" id="PTHR30540:SF79">
    <property type="entry name" value="LOW AFFINITY POTASSIUM TRANSPORT SYSTEM PROTEIN KUP"/>
    <property type="match status" value="1"/>
</dbReference>
<keyword evidence="7 12" id="KW-0769">Symport</keyword>
<evidence type="ECO:0000313" key="15">
    <source>
        <dbReference type="EMBL" id="MSS84931.1"/>
    </source>
</evidence>
<dbReference type="HAMAP" id="MF_01522">
    <property type="entry name" value="Kup"/>
    <property type="match status" value="1"/>
</dbReference>
<dbReference type="GO" id="GO:0015079">
    <property type="term" value="F:potassium ion transmembrane transporter activity"/>
    <property type="evidence" value="ECO:0007669"/>
    <property type="project" value="UniProtKB-UniRule"/>
</dbReference>
<feature type="domain" description="K+ potassium transporter C-terminal" evidence="14">
    <location>
        <begin position="470"/>
        <end position="624"/>
    </location>
</feature>
<evidence type="ECO:0000256" key="6">
    <source>
        <dbReference type="ARBA" id="ARBA00022692"/>
    </source>
</evidence>
<feature type="transmembrane region" description="Helical" evidence="12">
    <location>
        <begin position="360"/>
        <end position="381"/>
    </location>
</feature>
<evidence type="ECO:0000256" key="8">
    <source>
        <dbReference type="ARBA" id="ARBA00022958"/>
    </source>
</evidence>
<feature type="transmembrane region" description="Helical" evidence="12">
    <location>
        <begin position="333"/>
        <end position="354"/>
    </location>
</feature>
<proteinExistence type="inferred from homology"/>
<keyword evidence="4 12" id="KW-1003">Cell membrane</keyword>
<protein>
    <recommendedName>
        <fullName evidence="12">Probable potassium transport system protein Kup</fullName>
    </recommendedName>
</protein>
<feature type="transmembrane region" description="Helical" evidence="12">
    <location>
        <begin position="393"/>
        <end position="413"/>
    </location>
</feature>
<evidence type="ECO:0000256" key="3">
    <source>
        <dbReference type="ARBA" id="ARBA00022448"/>
    </source>
</evidence>
<dbReference type="Pfam" id="PF22776">
    <property type="entry name" value="K_trans_C"/>
    <property type="match status" value="1"/>
</dbReference>
<evidence type="ECO:0000256" key="7">
    <source>
        <dbReference type="ARBA" id="ARBA00022847"/>
    </source>
</evidence>
<evidence type="ECO:0000256" key="10">
    <source>
        <dbReference type="ARBA" id="ARBA00023065"/>
    </source>
</evidence>
<keyword evidence="10 12" id="KW-0406">Ion transport</keyword>
<feature type="transmembrane region" description="Helical" evidence="12">
    <location>
        <begin position="283"/>
        <end position="312"/>
    </location>
</feature>
<dbReference type="InterPro" id="IPR023051">
    <property type="entry name" value="Kup"/>
</dbReference>
<feature type="transmembrane region" description="Helical" evidence="12">
    <location>
        <begin position="95"/>
        <end position="115"/>
    </location>
</feature>
<dbReference type="AlphaFoldDB" id="A0A6N7W6B5"/>
<keyword evidence="16" id="KW-1185">Reference proteome</keyword>
<comment type="function">
    <text evidence="12">Transport of potassium into the cell. Likely operates as a K(+):H(+) symporter.</text>
</comment>
<dbReference type="InterPro" id="IPR053952">
    <property type="entry name" value="K_trans_C"/>
</dbReference>
<dbReference type="InterPro" id="IPR003855">
    <property type="entry name" value="K+_transporter"/>
</dbReference>
<evidence type="ECO:0000256" key="4">
    <source>
        <dbReference type="ARBA" id="ARBA00022475"/>
    </source>
</evidence>
<dbReference type="Proteomes" id="UP000470875">
    <property type="component" value="Unassembled WGS sequence"/>
</dbReference>